<proteinExistence type="predicted"/>
<protein>
    <submittedName>
        <fullName evidence="1">Uncharacterized protein</fullName>
    </submittedName>
</protein>
<dbReference type="EMBL" id="CACTIH010003729">
    <property type="protein sequence ID" value="CAA2983392.1"/>
    <property type="molecule type" value="Genomic_DNA"/>
</dbReference>
<evidence type="ECO:0000313" key="2">
    <source>
        <dbReference type="Proteomes" id="UP000594638"/>
    </source>
</evidence>
<keyword evidence="2" id="KW-1185">Reference proteome</keyword>
<dbReference type="Gramene" id="OE9A058268T1">
    <property type="protein sequence ID" value="OE9A058268C1"/>
    <property type="gene ID" value="OE9A058268"/>
</dbReference>
<sequence>MATTKEIARDVAVVVAEKMIGDAFDISVADFTLCCSQYESGGKMGSVIHNQDHLQEAEE</sequence>
<organism evidence="1 2">
    <name type="scientific">Olea europaea subsp. europaea</name>
    <dbReference type="NCBI Taxonomy" id="158383"/>
    <lineage>
        <taxon>Eukaryota</taxon>
        <taxon>Viridiplantae</taxon>
        <taxon>Streptophyta</taxon>
        <taxon>Embryophyta</taxon>
        <taxon>Tracheophyta</taxon>
        <taxon>Spermatophyta</taxon>
        <taxon>Magnoliopsida</taxon>
        <taxon>eudicotyledons</taxon>
        <taxon>Gunneridae</taxon>
        <taxon>Pentapetalae</taxon>
        <taxon>asterids</taxon>
        <taxon>lamiids</taxon>
        <taxon>Lamiales</taxon>
        <taxon>Oleaceae</taxon>
        <taxon>Oleeae</taxon>
        <taxon>Olea</taxon>
    </lineage>
</organism>
<comment type="caution">
    <text evidence="1">The sequence shown here is derived from an EMBL/GenBank/DDBJ whole genome shotgun (WGS) entry which is preliminary data.</text>
</comment>
<evidence type="ECO:0000313" key="1">
    <source>
        <dbReference type="EMBL" id="CAA2983392.1"/>
    </source>
</evidence>
<accession>A0A8S0RVC6</accession>
<reference evidence="1 2" key="1">
    <citation type="submission" date="2019-12" db="EMBL/GenBank/DDBJ databases">
        <authorList>
            <person name="Alioto T."/>
            <person name="Alioto T."/>
            <person name="Gomez Garrido J."/>
        </authorList>
    </citation>
    <scope>NUCLEOTIDE SEQUENCE [LARGE SCALE GENOMIC DNA]</scope>
</reference>
<name>A0A8S0RVC6_OLEEU</name>
<gene>
    <name evidence="1" type="ORF">OLEA9_A058268</name>
</gene>
<dbReference type="Proteomes" id="UP000594638">
    <property type="component" value="Unassembled WGS sequence"/>
</dbReference>
<dbReference type="AlphaFoldDB" id="A0A8S0RVC6"/>